<dbReference type="Proteomes" id="UP001224359">
    <property type="component" value="Unassembled WGS sequence"/>
</dbReference>
<proteinExistence type="predicted"/>
<keyword evidence="3" id="KW-1185">Reference proteome</keyword>
<comment type="caution">
    <text evidence="2">The sequence shown here is derived from an EMBL/GenBank/DDBJ whole genome shotgun (WGS) entry which is preliminary data.</text>
</comment>
<dbReference type="EMBL" id="JAUSTQ010000024">
    <property type="protein sequence ID" value="MDQ0160914.1"/>
    <property type="molecule type" value="Genomic_DNA"/>
</dbReference>
<dbReference type="CDD" id="cd04301">
    <property type="entry name" value="NAT_SF"/>
    <property type="match status" value="1"/>
</dbReference>
<dbReference type="RefSeq" id="WP_306978499.1">
    <property type="nucleotide sequence ID" value="NZ_JAUSTQ010000024.1"/>
</dbReference>
<gene>
    <name evidence="2" type="ORF">J2S77_002921</name>
</gene>
<evidence type="ECO:0000313" key="2">
    <source>
        <dbReference type="EMBL" id="MDQ0160914.1"/>
    </source>
</evidence>
<reference evidence="2 3" key="1">
    <citation type="submission" date="2023-07" db="EMBL/GenBank/DDBJ databases">
        <title>Genomic Encyclopedia of Type Strains, Phase IV (KMG-IV): sequencing the most valuable type-strain genomes for metagenomic binning, comparative biology and taxonomic classification.</title>
        <authorList>
            <person name="Goeker M."/>
        </authorList>
    </citation>
    <scope>NUCLEOTIDE SEQUENCE [LARGE SCALE GENOMIC DNA]</scope>
    <source>
        <strain evidence="2 3">DSM 16460</strain>
    </source>
</reference>
<name>A0ABT9VIW9_9BACI</name>
<protein>
    <submittedName>
        <fullName evidence="2">GNAT superfamily N-acetyltransferase</fullName>
    </submittedName>
</protein>
<dbReference type="Gene3D" id="3.40.630.30">
    <property type="match status" value="1"/>
</dbReference>
<evidence type="ECO:0000313" key="3">
    <source>
        <dbReference type="Proteomes" id="UP001224359"/>
    </source>
</evidence>
<accession>A0ABT9VIW9</accession>
<dbReference type="InterPro" id="IPR016181">
    <property type="entry name" value="Acyl_CoA_acyltransferase"/>
</dbReference>
<sequence>MYLDQIEGFDVRKATNQDCDEVIKLLKVVALWLQNNEIDQWGFLLAGGDDEEIKQAIANNETYVMERDEQIVATFTLLSEQSEWDMHIWGDDPDSNSLYLHRLAIISSYMNNGLGKDILAWIENNVTDKTHLRLDCVADNTKLNDFYKDHHFELVGLTDGHSQLQKRIKAD</sequence>
<dbReference type="SUPFAM" id="SSF55729">
    <property type="entry name" value="Acyl-CoA N-acyltransferases (Nat)"/>
    <property type="match status" value="1"/>
</dbReference>
<evidence type="ECO:0000259" key="1">
    <source>
        <dbReference type="PROSITE" id="PS51186"/>
    </source>
</evidence>
<dbReference type="Pfam" id="PF00583">
    <property type="entry name" value="Acetyltransf_1"/>
    <property type="match status" value="1"/>
</dbReference>
<dbReference type="PROSITE" id="PS51186">
    <property type="entry name" value="GNAT"/>
    <property type="match status" value="1"/>
</dbReference>
<organism evidence="2 3">
    <name type="scientific">Alkalibacillus salilacus</name>
    <dbReference type="NCBI Taxonomy" id="284582"/>
    <lineage>
        <taxon>Bacteria</taxon>
        <taxon>Bacillati</taxon>
        <taxon>Bacillota</taxon>
        <taxon>Bacilli</taxon>
        <taxon>Bacillales</taxon>
        <taxon>Bacillaceae</taxon>
        <taxon>Alkalibacillus</taxon>
    </lineage>
</organism>
<feature type="domain" description="N-acetyltransferase" evidence="1">
    <location>
        <begin position="9"/>
        <end position="169"/>
    </location>
</feature>
<dbReference type="InterPro" id="IPR000182">
    <property type="entry name" value="GNAT_dom"/>
</dbReference>